<dbReference type="PANTHER" id="PTHR11157:SF28">
    <property type="entry name" value="ELONGATION OF VERY LONG CHAIN FATTY ACIDS PROTEIN"/>
    <property type="match status" value="1"/>
</dbReference>
<keyword evidence="6 10" id="KW-1133">Transmembrane helix</keyword>
<dbReference type="GO" id="GO:0034625">
    <property type="term" value="P:fatty acid elongation, monounsaturated fatty acid"/>
    <property type="evidence" value="ECO:0007669"/>
    <property type="project" value="TreeGrafter"/>
</dbReference>
<protein>
    <recommendedName>
        <fullName evidence="10">Elongation of very long chain fatty acids protein</fullName>
        <ecNumber evidence="10">2.3.1.199</ecNumber>
    </recommendedName>
    <alternativeName>
        <fullName evidence="10">Very-long-chain 3-oxoacyl-CoA synthase</fullName>
    </alternativeName>
</protein>
<dbReference type="InterPro" id="IPR030457">
    <property type="entry name" value="ELO_CS"/>
</dbReference>
<keyword evidence="8 10" id="KW-0472">Membrane</keyword>
<accession>A0A182IZH8</accession>
<evidence type="ECO:0000256" key="9">
    <source>
        <dbReference type="ARBA" id="ARBA00023160"/>
    </source>
</evidence>
<feature type="transmembrane region" description="Helical" evidence="10">
    <location>
        <begin position="259"/>
        <end position="283"/>
    </location>
</feature>
<name>A0A182IZH8_ANOAO</name>
<comment type="similarity">
    <text evidence="10">Belongs to the ELO family.</text>
</comment>
<organism evidence="11">
    <name type="scientific">Anopheles atroparvus</name>
    <name type="common">European mosquito</name>
    <dbReference type="NCBI Taxonomy" id="41427"/>
    <lineage>
        <taxon>Eukaryota</taxon>
        <taxon>Metazoa</taxon>
        <taxon>Ecdysozoa</taxon>
        <taxon>Arthropoda</taxon>
        <taxon>Hexapoda</taxon>
        <taxon>Insecta</taxon>
        <taxon>Pterygota</taxon>
        <taxon>Neoptera</taxon>
        <taxon>Endopterygota</taxon>
        <taxon>Diptera</taxon>
        <taxon>Nematocera</taxon>
        <taxon>Culicoidea</taxon>
        <taxon>Culicidae</taxon>
        <taxon>Anophelinae</taxon>
        <taxon>Anopheles</taxon>
    </lineage>
</organism>
<dbReference type="GO" id="GO:0034626">
    <property type="term" value="P:fatty acid elongation, polyunsaturated fatty acid"/>
    <property type="evidence" value="ECO:0007669"/>
    <property type="project" value="TreeGrafter"/>
</dbReference>
<evidence type="ECO:0000256" key="8">
    <source>
        <dbReference type="ARBA" id="ARBA00023136"/>
    </source>
</evidence>
<sequence>LEAHSSREATRCAPSPVVCSKRASSEEHRDLASVFGHCFDQRSFRMNAEGMGEPSSGMLDRVMKFFVDNQDERTKEWFLSGSMTPLIMILVTYLYFCLYAGPRYMAKRKPFKLENVLIAYNAVQVLLSVVLVYEMARAVWMYYMCKVVELLDTVFFVLRKKQNQVSFLHVYHHTLMPVCGFIGVKYFAGGHGTLLGVINSFIHVCMYAYYMLAAMGPKVQKYLWWKRYLTVMQIVQFIIVFFHTVQVQFQPSCGYPKSIAALLTLNAGLFIYMFSSFYVHSYIRKSNAASKRLARAGEENNNQLECKPKDAVEVNARSEVAAGGQVKKDL</sequence>
<dbReference type="STRING" id="41427.A0A182IZH8"/>
<dbReference type="InterPro" id="IPR002076">
    <property type="entry name" value="ELO_fam"/>
</dbReference>
<reference evidence="11" key="1">
    <citation type="submission" date="2022-08" db="UniProtKB">
        <authorList>
            <consortium name="EnsemblMetazoa"/>
        </authorList>
    </citation>
    <scope>IDENTIFICATION</scope>
    <source>
        <strain evidence="11">EBRO</strain>
    </source>
</reference>
<dbReference type="GO" id="GO:0005789">
    <property type="term" value="C:endoplasmic reticulum membrane"/>
    <property type="evidence" value="ECO:0007669"/>
    <property type="project" value="TreeGrafter"/>
</dbReference>
<evidence type="ECO:0000256" key="7">
    <source>
        <dbReference type="ARBA" id="ARBA00023098"/>
    </source>
</evidence>
<feature type="transmembrane region" description="Helical" evidence="10">
    <location>
        <begin position="170"/>
        <end position="188"/>
    </location>
</feature>
<dbReference type="EnsemblMetazoa" id="AATE008468-RA">
    <property type="protein sequence ID" value="AATE008468-PA.1"/>
    <property type="gene ID" value="AATE008468"/>
</dbReference>
<keyword evidence="2 10" id="KW-0444">Lipid biosynthesis</keyword>
<dbReference type="PROSITE" id="PS01188">
    <property type="entry name" value="ELO"/>
    <property type="match status" value="1"/>
</dbReference>
<keyword evidence="7 10" id="KW-0443">Lipid metabolism</keyword>
<feature type="transmembrane region" description="Helical" evidence="10">
    <location>
        <begin position="113"/>
        <end position="133"/>
    </location>
</feature>
<evidence type="ECO:0000256" key="10">
    <source>
        <dbReference type="RuleBase" id="RU361115"/>
    </source>
</evidence>
<evidence type="ECO:0000256" key="2">
    <source>
        <dbReference type="ARBA" id="ARBA00022516"/>
    </source>
</evidence>
<evidence type="ECO:0000256" key="3">
    <source>
        <dbReference type="ARBA" id="ARBA00022679"/>
    </source>
</evidence>
<dbReference type="VEuPathDB" id="VectorBase:AATE008468"/>
<evidence type="ECO:0000256" key="6">
    <source>
        <dbReference type="ARBA" id="ARBA00022989"/>
    </source>
</evidence>
<dbReference type="Pfam" id="PF01151">
    <property type="entry name" value="ELO"/>
    <property type="match status" value="1"/>
</dbReference>
<feature type="transmembrane region" description="Helical" evidence="10">
    <location>
        <begin position="228"/>
        <end position="247"/>
    </location>
</feature>
<dbReference type="PANTHER" id="PTHR11157">
    <property type="entry name" value="FATTY ACID ACYL TRANSFERASE-RELATED"/>
    <property type="match status" value="1"/>
</dbReference>
<dbReference type="GO" id="GO:0030148">
    <property type="term" value="P:sphingolipid biosynthetic process"/>
    <property type="evidence" value="ECO:0007669"/>
    <property type="project" value="TreeGrafter"/>
</dbReference>
<evidence type="ECO:0000256" key="4">
    <source>
        <dbReference type="ARBA" id="ARBA00022692"/>
    </source>
</evidence>
<feature type="transmembrane region" description="Helical" evidence="10">
    <location>
        <begin position="77"/>
        <end position="101"/>
    </location>
</feature>
<keyword evidence="9 10" id="KW-0275">Fatty acid biosynthesis</keyword>
<feature type="transmembrane region" description="Helical" evidence="10">
    <location>
        <begin position="194"/>
        <end position="216"/>
    </location>
</feature>
<feature type="transmembrane region" description="Helical" evidence="10">
    <location>
        <begin position="139"/>
        <end position="158"/>
    </location>
</feature>
<evidence type="ECO:0000313" key="11">
    <source>
        <dbReference type="EnsemblMetazoa" id="AATE008468-PA.1"/>
    </source>
</evidence>
<evidence type="ECO:0000256" key="1">
    <source>
        <dbReference type="ARBA" id="ARBA00004141"/>
    </source>
</evidence>
<keyword evidence="5 10" id="KW-0276">Fatty acid metabolism</keyword>
<dbReference type="GO" id="GO:0042761">
    <property type="term" value="P:very long-chain fatty acid biosynthetic process"/>
    <property type="evidence" value="ECO:0007669"/>
    <property type="project" value="TreeGrafter"/>
</dbReference>
<dbReference type="GO" id="GO:0019367">
    <property type="term" value="P:fatty acid elongation, saturated fatty acid"/>
    <property type="evidence" value="ECO:0007669"/>
    <property type="project" value="TreeGrafter"/>
</dbReference>
<dbReference type="EC" id="2.3.1.199" evidence="10"/>
<keyword evidence="3 10" id="KW-0808">Transferase</keyword>
<dbReference type="AlphaFoldDB" id="A0A182IZH8"/>
<comment type="catalytic activity">
    <reaction evidence="10">
        <text>a very-long-chain acyl-CoA + malonyl-CoA + H(+) = a very-long-chain 3-oxoacyl-CoA + CO2 + CoA</text>
        <dbReference type="Rhea" id="RHEA:32727"/>
        <dbReference type="ChEBI" id="CHEBI:15378"/>
        <dbReference type="ChEBI" id="CHEBI:16526"/>
        <dbReference type="ChEBI" id="CHEBI:57287"/>
        <dbReference type="ChEBI" id="CHEBI:57384"/>
        <dbReference type="ChEBI" id="CHEBI:90725"/>
        <dbReference type="ChEBI" id="CHEBI:90736"/>
        <dbReference type="EC" id="2.3.1.199"/>
    </reaction>
</comment>
<evidence type="ECO:0000256" key="5">
    <source>
        <dbReference type="ARBA" id="ARBA00022832"/>
    </source>
</evidence>
<proteinExistence type="inferred from homology"/>
<comment type="subcellular location">
    <subcellularLocation>
        <location evidence="1">Membrane</location>
        <topology evidence="1">Multi-pass membrane protein</topology>
    </subcellularLocation>
</comment>
<keyword evidence="4 10" id="KW-0812">Transmembrane</keyword>
<dbReference type="GO" id="GO:0009922">
    <property type="term" value="F:fatty acid elongase activity"/>
    <property type="evidence" value="ECO:0007669"/>
    <property type="project" value="UniProtKB-EC"/>
</dbReference>